<feature type="domain" description="PepSY" evidence="2">
    <location>
        <begin position="9"/>
        <end position="88"/>
    </location>
</feature>
<feature type="signal peptide" evidence="1">
    <location>
        <begin position="1"/>
        <end position="22"/>
    </location>
</feature>
<organism evidence="3 4">
    <name type="scientific">Methylocystis hirsuta</name>
    <dbReference type="NCBI Taxonomy" id="369798"/>
    <lineage>
        <taxon>Bacteria</taxon>
        <taxon>Pseudomonadati</taxon>
        <taxon>Pseudomonadota</taxon>
        <taxon>Alphaproteobacteria</taxon>
        <taxon>Hyphomicrobiales</taxon>
        <taxon>Methylocystaceae</taxon>
        <taxon>Methylocystis</taxon>
    </lineage>
</organism>
<name>A0A3M9XQ58_9HYPH</name>
<keyword evidence="1" id="KW-0732">Signal</keyword>
<dbReference type="Pfam" id="PF13670">
    <property type="entry name" value="PepSY_2"/>
    <property type="match status" value="1"/>
</dbReference>
<protein>
    <submittedName>
        <fullName evidence="3">PepSY domain-containing protein</fullName>
    </submittedName>
</protein>
<proteinExistence type="predicted"/>
<dbReference type="RefSeq" id="WP_123175854.1">
    <property type="nucleotide sequence ID" value="NZ_QWDD01000001.1"/>
</dbReference>
<dbReference type="EMBL" id="QWDD01000001">
    <property type="protein sequence ID" value="RNJ49892.1"/>
    <property type="molecule type" value="Genomic_DNA"/>
</dbReference>
<comment type="caution">
    <text evidence="3">The sequence shown here is derived from an EMBL/GenBank/DDBJ whole genome shotgun (WGS) entry which is preliminary data.</text>
</comment>
<dbReference type="AlphaFoldDB" id="A0A3M9XQ58"/>
<dbReference type="Proteomes" id="UP000268623">
    <property type="component" value="Unassembled WGS sequence"/>
</dbReference>
<gene>
    <name evidence="3" type="ORF">D1O30_10060</name>
</gene>
<evidence type="ECO:0000259" key="2">
    <source>
        <dbReference type="Pfam" id="PF13670"/>
    </source>
</evidence>
<sequence length="92" mass="9876">MRIIALSFALATTLLIPSLAQAAPNCTAEPTDKWMPEGAMKAKVAALGYERIKTFKVSGNCYEIYGYTKDGKKAEVYFNPVSGDVVKANIGG</sequence>
<evidence type="ECO:0000256" key="1">
    <source>
        <dbReference type="SAM" id="SignalP"/>
    </source>
</evidence>
<evidence type="ECO:0000313" key="4">
    <source>
        <dbReference type="Proteomes" id="UP000268623"/>
    </source>
</evidence>
<dbReference type="InterPro" id="IPR025711">
    <property type="entry name" value="PepSY"/>
</dbReference>
<evidence type="ECO:0000313" key="3">
    <source>
        <dbReference type="EMBL" id="RNJ49892.1"/>
    </source>
</evidence>
<keyword evidence="4" id="KW-1185">Reference proteome</keyword>
<feature type="chain" id="PRO_5018326950" evidence="1">
    <location>
        <begin position="23"/>
        <end position="92"/>
    </location>
</feature>
<reference evidence="3 4" key="1">
    <citation type="submission" date="2018-08" db="EMBL/GenBank/DDBJ databases">
        <title>Genome sequence of Methylocystis hirsuta CSC1, a methanotroph able to accumulate PHAs.</title>
        <authorList>
            <person name="Bordel S."/>
            <person name="Rodriguez E."/>
            <person name="Gancedo J."/>
            <person name="Munoz R."/>
        </authorList>
    </citation>
    <scope>NUCLEOTIDE SEQUENCE [LARGE SCALE GENOMIC DNA]</scope>
    <source>
        <strain evidence="3 4">CSC1</strain>
    </source>
</reference>
<accession>A0A3M9XQ58</accession>
<dbReference type="OrthoDB" id="7365433at2"/>